<dbReference type="Gene3D" id="1.10.287.1490">
    <property type="match status" value="1"/>
</dbReference>
<keyword evidence="8" id="KW-1185">Reference proteome</keyword>
<keyword evidence="6" id="KW-0472">Membrane</keyword>
<evidence type="ECO:0000256" key="2">
    <source>
        <dbReference type="ARBA" id="ARBA00009840"/>
    </source>
</evidence>
<evidence type="ECO:0000313" key="8">
    <source>
        <dbReference type="Proteomes" id="UP001595476"/>
    </source>
</evidence>
<accession>A0ABV7HDE1</accession>
<evidence type="ECO:0000256" key="5">
    <source>
        <dbReference type="SAM" id="Coils"/>
    </source>
</evidence>
<keyword evidence="4" id="KW-0233">DNA recombination</keyword>
<name>A0ABV7HDE1_9GAMM</name>
<evidence type="ECO:0000256" key="4">
    <source>
        <dbReference type="ARBA" id="ARBA00023172"/>
    </source>
</evidence>
<protein>
    <submittedName>
        <fullName evidence="7">DNA recombination protein RmuC</fullName>
    </submittedName>
</protein>
<dbReference type="Proteomes" id="UP001595476">
    <property type="component" value="Unassembled WGS sequence"/>
</dbReference>
<comment type="function">
    <text evidence="1">Involved in DNA recombination.</text>
</comment>
<keyword evidence="3 5" id="KW-0175">Coiled coil</keyword>
<feature type="coiled-coil region" evidence="5">
    <location>
        <begin position="123"/>
        <end position="224"/>
    </location>
</feature>
<dbReference type="EMBL" id="JBHRSZ010000004">
    <property type="protein sequence ID" value="MFC3151889.1"/>
    <property type="molecule type" value="Genomic_DNA"/>
</dbReference>
<feature type="transmembrane region" description="Helical" evidence="6">
    <location>
        <begin position="12"/>
        <end position="31"/>
    </location>
</feature>
<dbReference type="InterPro" id="IPR003798">
    <property type="entry name" value="DNA_recombination_RmuC"/>
</dbReference>
<dbReference type="RefSeq" id="WP_386721468.1">
    <property type="nucleotide sequence ID" value="NZ_JBHRSZ010000004.1"/>
</dbReference>
<feature type="coiled-coil region" evidence="5">
    <location>
        <begin position="39"/>
        <end position="73"/>
    </location>
</feature>
<feature type="coiled-coil region" evidence="5">
    <location>
        <begin position="270"/>
        <end position="297"/>
    </location>
</feature>
<evidence type="ECO:0000256" key="3">
    <source>
        <dbReference type="ARBA" id="ARBA00023054"/>
    </source>
</evidence>
<sequence length="561" mass="63136">MDQSVMDQSLLIAVFGVVGIVLAAVTSYLVATSKMKKQLELELLEKTRLQSELSNFQQRLSEVESQSRHYQEKLEQHVSAYSELNEAKHSIEQVVGRLSTQLESEQLQLTQSKEREQAKQAQFEKEQERSHQLTNELSNVKAEASKHLTQANQLMSQLDELKGKLADRESDLQQLHLAQSQLKADYAELKTSLDERDNKHKEQLQLLEDNRAQLAKDFENLANKIFEEKGKSFTETSKQSIDAMLTPFKEQMSEFKLRVEAIHTEDTKAKASLSQELEHLRKLNQQITDEASNLTKALKGDNKQQGSWGELQAEMILESSGLSKGQEFEREANFKDEEGKNKRPDLIVKLPGSKSVIIDSKVSLVAYVNSVEAEDEATKKQYLDAHVASIRAHIDSLSSKDYTNLIGMNSPDFVLMFMPIEPAFLAAVEHDRTLFNYGFERNVVLVTPTTLLPIVRTVANLWVMERSNEQARQIADQAADVYNQLCVMADRLNKVGNGLKTATNAYNGAVTAMAGQQGLYPKVAKFKDLSVKVSKSLPEPNESVPEVENGKLDLIVPELEN</sequence>
<proteinExistence type="inferred from homology"/>
<dbReference type="PANTHER" id="PTHR30563:SF0">
    <property type="entry name" value="DNA RECOMBINATION PROTEIN RMUC"/>
    <property type="match status" value="1"/>
</dbReference>
<keyword evidence="6" id="KW-0812">Transmembrane</keyword>
<keyword evidence="6" id="KW-1133">Transmembrane helix</keyword>
<comment type="similarity">
    <text evidence="2">Belongs to the RmuC family.</text>
</comment>
<evidence type="ECO:0000313" key="7">
    <source>
        <dbReference type="EMBL" id="MFC3151889.1"/>
    </source>
</evidence>
<organism evidence="7 8">
    <name type="scientific">Litoribrevibacter euphylliae</name>
    <dbReference type="NCBI Taxonomy" id="1834034"/>
    <lineage>
        <taxon>Bacteria</taxon>
        <taxon>Pseudomonadati</taxon>
        <taxon>Pseudomonadota</taxon>
        <taxon>Gammaproteobacteria</taxon>
        <taxon>Oceanospirillales</taxon>
        <taxon>Oceanospirillaceae</taxon>
        <taxon>Litoribrevibacter</taxon>
    </lineage>
</organism>
<dbReference type="PANTHER" id="PTHR30563">
    <property type="entry name" value="DNA RECOMBINATION PROTEIN RMUC"/>
    <property type="match status" value="1"/>
</dbReference>
<reference evidence="8" key="1">
    <citation type="journal article" date="2019" name="Int. J. Syst. Evol. Microbiol.">
        <title>The Global Catalogue of Microorganisms (GCM) 10K type strain sequencing project: providing services to taxonomists for standard genome sequencing and annotation.</title>
        <authorList>
            <consortium name="The Broad Institute Genomics Platform"/>
            <consortium name="The Broad Institute Genome Sequencing Center for Infectious Disease"/>
            <person name="Wu L."/>
            <person name="Ma J."/>
        </authorList>
    </citation>
    <scope>NUCLEOTIDE SEQUENCE [LARGE SCALE GENOMIC DNA]</scope>
    <source>
        <strain evidence="8">KCTC 52438</strain>
    </source>
</reference>
<comment type="caution">
    <text evidence="7">The sequence shown here is derived from an EMBL/GenBank/DDBJ whole genome shotgun (WGS) entry which is preliminary data.</text>
</comment>
<evidence type="ECO:0000256" key="6">
    <source>
        <dbReference type="SAM" id="Phobius"/>
    </source>
</evidence>
<evidence type="ECO:0000256" key="1">
    <source>
        <dbReference type="ARBA" id="ARBA00003416"/>
    </source>
</evidence>
<dbReference type="Pfam" id="PF02646">
    <property type="entry name" value="RmuC"/>
    <property type="match status" value="1"/>
</dbReference>
<gene>
    <name evidence="7" type="primary">rmuC</name>
    <name evidence="7" type="ORF">ACFOEK_12685</name>
</gene>